<dbReference type="Gene3D" id="2.60.40.2380">
    <property type="match status" value="1"/>
</dbReference>
<keyword evidence="5" id="KW-0547">Nucleotide-binding</keyword>
<feature type="transmembrane region" description="Helical" evidence="9">
    <location>
        <begin position="381"/>
        <end position="401"/>
    </location>
</feature>
<dbReference type="InterPro" id="IPR011712">
    <property type="entry name" value="Sig_transdc_His_kin_sub3_dim/P"/>
</dbReference>
<dbReference type="PANTHER" id="PTHR24421:SF10">
    <property type="entry name" value="NITRATE_NITRITE SENSOR PROTEIN NARQ"/>
    <property type="match status" value="1"/>
</dbReference>
<comment type="catalytic activity">
    <reaction evidence="1">
        <text>ATP + protein L-histidine = ADP + protein N-phospho-L-histidine.</text>
        <dbReference type="EC" id="2.7.13.3"/>
    </reaction>
</comment>
<keyword evidence="9" id="KW-0812">Transmembrane</keyword>
<organism evidence="13 14">
    <name type="scientific">Flavobacterium ichthyis</name>
    <dbReference type="NCBI Taxonomy" id="2698827"/>
    <lineage>
        <taxon>Bacteria</taxon>
        <taxon>Pseudomonadati</taxon>
        <taxon>Bacteroidota</taxon>
        <taxon>Flavobacteriia</taxon>
        <taxon>Flavobacteriales</taxon>
        <taxon>Flavobacteriaceae</taxon>
        <taxon>Flavobacterium</taxon>
    </lineage>
</organism>
<feature type="chain" id="PRO_5046756835" description="histidine kinase" evidence="10">
    <location>
        <begin position="18"/>
        <end position="619"/>
    </location>
</feature>
<dbReference type="SUPFAM" id="SSF55874">
    <property type="entry name" value="ATPase domain of HSP90 chaperone/DNA topoisomerase II/histidine kinase"/>
    <property type="match status" value="1"/>
</dbReference>
<evidence type="ECO:0000256" key="7">
    <source>
        <dbReference type="ARBA" id="ARBA00022840"/>
    </source>
</evidence>
<comment type="caution">
    <text evidence="13">The sequence shown here is derived from an EMBL/GenBank/DDBJ whole genome shotgun (WGS) entry which is preliminary data.</text>
</comment>
<keyword evidence="10" id="KW-0732">Signal</keyword>
<evidence type="ECO:0000256" key="2">
    <source>
        <dbReference type="ARBA" id="ARBA00012438"/>
    </source>
</evidence>
<feature type="domain" description="Signal transduction histidine kinase subgroup 3 dimerisation and phosphoacceptor" evidence="12">
    <location>
        <begin position="441"/>
        <end position="491"/>
    </location>
</feature>
<keyword evidence="14" id="KW-1185">Reference proteome</keyword>
<evidence type="ECO:0000256" key="9">
    <source>
        <dbReference type="SAM" id="Phobius"/>
    </source>
</evidence>
<keyword evidence="9" id="KW-1133">Transmembrane helix</keyword>
<evidence type="ECO:0000256" key="4">
    <source>
        <dbReference type="ARBA" id="ARBA00022679"/>
    </source>
</evidence>
<evidence type="ECO:0000256" key="8">
    <source>
        <dbReference type="ARBA" id="ARBA00023012"/>
    </source>
</evidence>
<feature type="transmembrane region" description="Helical" evidence="9">
    <location>
        <begin position="288"/>
        <end position="306"/>
    </location>
</feature>
<evidence type="ECO:0000256" key="1">
    <source>
        <dbReference type="ARBA" id="ARBA00000085"/>
    </source>
</evidence>
<dbReference type="Pfam" id="PF07696">
    <property type="entry name" value="7TMR-DISMED2"/>
    <property type="match status" value="1"/>
</dbReference>
<dbReference type="Gene3D" id="3.30.565.10">
    <property type="entry name" value="Histidine kinase-like ATPase, C-terminal domain"/>
    <property type="match status" value="1"/>
</dbReference>
<feature type="transmembrane region" description="Helical" evidence="9">
    <location>
        <begin position="182"/>
        <end position="205"/>
    </location>
</feature>
<keyword evidence="6" id="KW-0418">Kinase</keyword>
<dbReference type="InterPro" id="IPR050482">
    <property type="entry name" value="Sensor_HK_TwoCompSys"/>
</dbReference>
<sequence length="619" mass="72578">MKVLTIFLLAIACNSFGQSVNRTIEVNGGNWIEVLKSASYYIDSTNTLNNNNVLEHFKDFKKNNSGYLSLGKQPYNLWLNLQIKNINPHKIYWLSIYSQADTIVCYERKNKQNVFVLKKLSDYSKPPLMRGDFKVRFHYFPFEITQNETTEVLLLVKNRKHYTNFYADFTPPQNNLNWEKEFYWIIGSFVSVFLFIGVLCLIFGLTIKNKLFIKYGFYLFFIDILILQEELFISLFENTFIYRILYATHSIFIMLIIVSLSLQIFITLTNIQIYFPLLAANMKKYAKATTRFALIILLICIFNPHLNFQSKIFNLIWNLALGLNIACTVTTSAVLFLYFYFKNLKLTAFAVSILYLLINPVIYYLNYSKIIDIYNISYPNYYYYIVLFETLALGVFISFRFKNQTSANIKLLKEKIEIEDHFNKKINDTVIETQKNLLSNLSKDLHDDLGQKLSVINFSLENLKLKFSSEEIDQIKQLSTEISNSIRNLSHWLDTFEFQENSLYEIITKDILRINKLLHIQAFVTQKGELQLNTSEKIILFRIYQELMNNSLKYAQSNRINITLYQDRIIFSDDGIGFQANISGGIGLKNLKERAHLINWEVEKNETEKLGTVFKIFKS</sequence>
<protein>
    <recommendedName>
        <fullName evidence="2">histidine kinase</fullName>
        <ecNumber evidence="2">2.7.13.3</ecNumber>
    </recommendedName>
</protein>
<feature type="transmembrane region" description="Helical" evidence="9">
    <location>
        <begin position="242"/>
        <end position="268"/>
    </location>
</feature>
<feature type="transmembrane region" description="Helical" evidence="9">
    <location>
        <begin position="312"/>
        <end position="339"/>
    </location>
</feature>
<evidence type="ECO:0000256" key="6">
    <source>
        <dbReference type="ARBA" id="ARBA00022777"/>
    </source>
</evidence>
<evidence type="ECO:0000313" key="13">
    <source>
        <dbReference type="EMBL" id="NBL64004.1"/>
    </source>
</evidence>
<dbReference type="PANTHER" id="PTHR24421">
    <property type="entry name" value="NITRATE/NITRITE SENSOR PROTEIN NARX-RELATED"/>
    <property type="match status" value="1"/>
</dbReference>
<reference evidence="14" key="1">
    <citation type="submission" date="2020-01" db="EMBL/GenBank/DDBJ databases">
        <title>Sphingomonas sp. strain CSW-10.</title>
        <authorList>
            <person name="Chen W.-M."/>
        </authorList>
    </citation>
    <scope>NUCLEOTIDE SEQUENCE [LARGE SCALE GENOMIC DNA]</scope>
    <source>
        <strain evidence="14">NST-5</strain>
    </source>
</reference>
<accession>A0ABW9Z5R5</accession>
<evidence type="ECO:0000259" key="11">
    <source>
        <dbReference type="Pfam" id="PF07696"/>
    </source>
</evidence>
<proteinExistence type="predicted"/>
<dbReference type="EMBL" id="JAABLM010000002">
    <property type="protein sequence ID" value="NBL64004.1"/>
    <property type="molecule type" value="Genomic_DNA"/>
</dbReference>
<dbReference type="CDD" id="cd16917">
    <property type="entry name" value="HATPase_UhpB-NarQ-NarX-like"/>
    <property type="match status" value="1"/>
</dbReference>
<evidence type="ECO:0000313" key="14">
    <source>
        <dbReference type="Proteomes" id="UP000798602"/>
    </source>
</evidence>
<feature type="domain" description="7TM-DISM receptor extracellular" evidence="11">
    <location>
        <begin position="37"/>
        <end position="159"/>
    </location>
</feature>
<dbReference type="Proteomes" id="UP000798602">
    <property type="component" value="Unassembled WGS sequence"/>
</dbReference>
<feature type="transmembrane region" description="Helical" evidence="9">
    <location>
        <begin position="346"/>
        <end position="365"/>
    </location>
</feature>
<evidence type="ECO:0000256" key="5">
    <source>
        <dbReference type="ARBA" id="ARBA00022741"/>
    </source>
</evidence>
<dbReference type="EC" id="2.7.13.3" evidence="2"/>
<evidence type="ECO:0000256" key="10">
    <source>
        <dbReference type="SAM" id="SignalP"/>
    </source>
</evidence>
<keyword evidence="4" id="KW-0808">Transferase</keyword>
<keyword evidence="3" id="KW-0597">Phosphoprotein</keyword>
<feature type="signal peptide" evidence="10">
    <location>
        <begin position="1"/>
        <end position="17"/>
    </location>
</feature>
<evidence type="ECO:0000259" key="12">
    <source>
        <dbReference type="Pfam" id="PF07730"/>
    </source>
</evidence>
<name>A0ABW9Z5R5_9FLAO</name>
<keyword evidence="7" id="KW-0067">ATP-binding</keyword>
<dbReference type="Pfam" id="PF07730">
    <property type="entry name" value="HisKA_3"/>
    <property type="match status" value="1"/>
</dbReference>
<dbReference type="InterPro" id="IPR011622">
    <property type="entry name" value="7TMR_DISM_rcpt_extracell_dom2"/>
</dbReference>
<feature type="transmembrane region" description="Helical" evidence="9">
    <location>
        <begin position="217"/>
        <end position="236"/>
    </location>
</feature>
<dbReference type="InterPro" id="IPR036890">
    <property type="entry name" value="HATPase_C_sf"/>
</dbReference>
<keyword evidence="8" id="KW-0902">Two-component regulatory system</keyword>
<gene>
    <name evidence="13" type="ORF">GV828_02185</name>
</gene>
<evidence type="ECO:0000256" key="3">
    <source>
        <dbReference type="ARBA" id="ARBA00022553"/>
    </source>
</evidence>
<keyword evidence="9" id="KW-0472">Membrane</keyword>